<reference evidence="5" key="1">
    <citation type="submission" date="2023-02" db="EMBL/GenBank/DDBJ databases">
        <title>Genome of toxic invasive species Heracleum sosnowskyi carries increased number of genes despite the absence of recent whole-genome duplications.</title>
        <authorList>
            <person name="Schelkunov M."/>
            <person name="Shtratnikova V."/>
            <person name="Makarenko M."/>
            <person name="Klepikova A."/>
            <person name="Omelchenko D."/>
            <person name="Novikova G."/>
            <person name="Obukhova E."/>
            <person name="Bogdanov V."/>
            <person name="Penin A."/>
            <person name="Logacheva M."/>
        </authorList>
    </citation>
    <scope>NUCLEOTIDE SEQUENCE</scope>
    <source>
        <strain evidence="5">Hsosn_3</strain>
        <tissue evidence="5">Leaf</tissue>
    </source>
</reference>
<evidence type="ECO:0000313" key="6">
    <source>
        <dbReference type="Proteomes" id="UP001237642"/>
    </source>
</evidence>
<feature type="domain" description="Wall-associated receptor kinase galacturonan-binding" evidence="4">
    <location>
        <begin position="32"/>
        <end position="92"/>
    </location>
</feature>
<organism evidence="5 6">
    <name type="scientific">Heracleum sosnowskyi</name>
    <dbReference type="NCBI Taxonomy" id="360622"/>
    <lineage>
        <taxon>Eukaryota</taxon>
        <taxon>Viridiplantae</taxon>
        <taxon>Streptophyta</taxon>
        <taxon>Embryophyta</taxon>
        <taxon>Tracheophyta</taxon>
        <taxon>Spermatophyta</taxon>
        <taxon>Magnoliopsida</taxon>
        <taxon>eudicotyledons</taxon>
        <taxon>Gunneridae</taxon>
        <taxon>Pentapetalae</taxon>
        <taxon>asterids</taxon>
        <taxon>campanulids</taxon>
        <taxon>Apiales</taxon>
        <taxon>Apiaceae</taxon>
        <taxon>Apioideae</taxon>
        <taxon>apioid superclade</taxon>
        <taxon>Tordylieae</taxon>
        <taxon>Tordyliinae</taxon>
        <taxon>Heracleum</taxon>
    </lineage>
</organism>
<dbReference type="AlphaFoldDB" id="A0AAD8JBB3"/>
<dbReference type="GO" id="GO:0030247">
    <property type="term" value="F:polysaccharide binding"/>
    <property type="evidence" value="ECO:0007669"/>
    <property type="project" value="InterPro"/>
</dbReference>
<evidence type="ECO:0000256" key="3">
    <source>
        <dbReference type="SAM" id="SignalP"/>
    </source>
</evidence>
<evidence type="ECO:0000256" key="2">
    <source>
        <dbReference type="ARBA" id="ARBA00022729"/>
    </source>
</evidence>
<evidence type="ECO:0000313" key="5">
    <source>
        <dbReference type="EMBL" id="KAK1400899.1"/>
    </source>
</evidence>
<dbReference type="GO" id="GO:0016020">
    <property type="term" value="C:membrane"/>
    <property type="evidence" value="ECO:0007669"/>
    <property type="project" value="UniProtKB-SubCell"/>
</dbReference>
<keyword evidence="6" id="KW-1185">Reference proteome</keyword>
<keyword evidence="2 3" id="KW-0732">Signal</keyword>
<gene>
    <name evidence="5" type="ORF">POM88_000504</name>
</gene>
<feature type="signal peptide" evidence="3">
    <location>
        <begin position="1"/>
        <end position="22"/>
    </location>
</feature>
<protein>
    <recommendedName>
        <fullName evidence="4">Wall-associated receptor kinase galacturonan-binding domain-containing protein</fullName>
    </recommendedName>
</protein>
<dbReference type="EMBL" id="JAUIZM010000001">
    <property type="protein sequence ID" value="KAK1400899.1"/>
    <property type="molecule type" value="Genomic_DNA"/>
</dbReference>
<dbReference type="Proteomes" id="UP001237642">
    <property type="component" value="Unassembled WGS sequence"/>
</dbReference>
<evidence type="ECO:0000259" key="4">
    <source>
        <dbReference type="Pfam" id="PF13947"/>
    </source>
</evidence>
<feature type="chain" id="PRO_5042025675" description="Wall-associated receptor kinase galacturonan-binding domain-containing protein" evidence="3">
    <location>
        <begin position="23"/>
        <end position="127"/>
    </location>
</feature>
<dbReference type="InterPro" id="IPR025287">
    <property type="entry name" value="WAK_GUB"/>
</dbReference>
<comment type="subcellular location">
    <subcellularLocation>
        <location evidence="1">Membrane</location>
        <topology evidence="1">Single-pass membrane protein</topology>
    </subcellularLocation>
</comment>
<accession>A0AAD8JBB3</accession>
<dbReference type="PANTHER" id="PTHR33491">
    <property type="entry name" value="OSJNBA0016N04.9 PROTEIN"/>
    <property type="match status" value="1"/>
</dbReference>
<reference evidence="5" key="2">
    <citation type="submission" date="2023-05" db="EMBL/GenBank/DDBJ databases">
        <authorList>
            <person name="Schelkunov M.I."/>
        </authorList>
    </citation>
    <scope>NUCLEOTIDE SEQUENCE</scope>
    <source>
        <strain evidence="5">Hsosn_3</strain>
        <tissue evidence="5">Leaf</tissue>
    </source>
</reference>
<sequence>MAMHLVLLQMILAIVFMQETSARVSSIAMPECPERCGDVTIPYPFGIGENCSLDWRIEIYCDRILNPPKPFPYYSELEVLNISVLEGTIQVKNPVLKDCTTGSLTQEVVFVYNPFDERNTGYNSMNE</sequence>
<dbReference type="Pfam" id="PF13947">
    <property type="entry name" value="GUB_WAK_bind"/>
    <property type="match status" value="1"/>
</dbReference>
<comment type="caution">
    <text evidence="5">The sequence shown here is derived from an EMBL/GenBank/DDBJ whole genome shotgun (WGS) entry which is preliminary data.</text>
</comment>
<name>A0AAD8JBB3_9APIA</name>
<proteinExistence type="predicted"/>
<evidence type="ECO:0000256" key="1">
    <source>
        <dbReference type="ARBA" id="ARBA00004167"/>
    </source>
</evidence>